<dbReference type="PRINTS" id="PR00455">
    <property type="entry name" value="HTHTETR"/>
</dbReference>
<evidence type="ECO:0000256" key="4">
    <source>
        <dbReference type="PROSITE-ProRule" id="PRU00335"/>
    </source>
</evidence>
<dbReference type="InterPro" id="IPR023772">
    <property type="entry name" value="DNA-bd_HTH_TetR-type_CS"/>
</dbReference>
<dbReference type="SUPFAM" id="SSF46689">
    <property type="entry name" value="Homeodomain-like"/>
    <property type="match status" value="1"/>
</dbReference>
<evidence type="ECO:0000256" key="2">
    <source>
        <dbReference type="ARBA" id="ARBA00023125"/>
    </source>
</evidence>
<evidence type="ECO:0000313" key="6">
    <source>
        <dbReference type="EMBL" id="GHI43639.1"/>
    </source>
</evidence>
<name>A0ABQ3R2H2_9ACTN</name>
<keyword evidence="7" id="KW-1185">Reference proteome</keyword>
<keyword evidence="3" id="KW-0804">Transcription</keyword>
<protein>
    <submittedName>
        <fullName evidence="6">Gamma-butyrolactone-binding protein</fullName>
    </submittedName>
</protein>
<dbReference type="InterPro" id="IPR036271">
    <property type="entry name" value="Tet_transcr_reg_TetR-rel_C_sf"/>
</dbReference>
<comment type="caution">
    <text evidence="6">The sequence shown here is derived from an EMBL/GenBank/DDBJ whole genome shotgun (WGS) entry which is preliminary data.</text>
</comment>
<dbReference type="Proteomes" id="UP001050808">
    <property type="component" value="Unassembled WGS sequence"/>
</dbReference>
<sequence length="215" mass="23551">MQVDRMPQPMQPRAARTREVLLRAAAEVFAEVGYTRASLVKIIERAGLTTGAVYFHFKSKEGLARAVIHEQAADVEFPQGEPGLQHLIDITTHLAVELQQNTLLRAGVRLAVEQNEVDLQEYEIYRWWAERFKEELAAARLKGQLLPSVDETAFASLLVAAYTGTQIMSQLATQRADLPGRILSLWQCLLPALAPANAIAQLTIPVPGSAGQGGA</sequence>
<dbReference type="Pfam" id="PF21935">
    <property type="entry name" value="TetR_C_45"/>
    <property type="match status" value="1"/>
</dbReference>
<evidence type="ECO:0000259" key="5">
    <source>
        <dbReference type="PROSITE" id="PS50977"/>
    </source>
</evidence>
<keyword evidence="1" id="KW-0805">Transcription regulation</keyword>
<evidence type="ECO:0000256" key="1">
    <source>
        <dbReference type="ARBA" id="ARBA00023015"/>
    </source>
</evidence>
<evidence type="ECO:0000256" key="3">
    <source>
        <dbReference type="ARBA" id="ARBA00023163"/>
    </source>
</evidence>
<gene>
    <name evidence="6" type="ORF">Sviol_80470</name>
</gene>
<dbReference type="EMBL" id="BNDY01000021">
    <property type="protein sequence ID" value="GHI43639.1"/>
    <property type="molecule type" value="Genomic_DNA"/>
</dbReference>
<dbReference type="NCBIfam" id="NF041196">
    <property type="entry name" value="ScbR_bind_reg"/>
    <property type="match status" value="1"/>
</dbReference>
<dbReference type="InterPro" id="IPR009057">
    <property type="entry name" value="Homeodomain-like_sf"/>
</dbReference>
<feature type="DNA-binding region" description="H-T-H motif" evidence="4">
    <location>
        <begin position="38"/>
        <end position="57"/>
    </location>
</feature>
<dbReference type="InterPro" id="IPR047923">
    <property type="entry name" value="ArpA-like"/>
</dbReference>
<dbReference type="Gene3D" id="1.10.357.10">
    <property type="entry name" value="Tetracycline Repressor, domain 2"/>
    <property type="match status" value="1"/>
</dbReference>
<accession>A0ABQ3R2H2</accession>
<proteinExistence type="predicted"/>
<organism evidence="6 7">
    <name type="scientific">Streptomyces violascens</name>
    <dbReference type="NCBI Taxonomy" id="67381"/>
    <lineage>
        <taxon>Bacteria</taxon>
        <taxon>Bacillati</taxon>
        <taxon>Actinomycetota</taxon>
        <taxon>Actinomycetes</taxon>
        <taxon>Kitasatosporales</taxon>
        <taxon>Streptomycetaceae</taxon>
        <taxon>Streptomyces</taxon>
    </lineage>
</organism>
<evidence type="ECO:0000313" key="7">
    <source>
        <dbReference type="Proteomes" id="UP001050808"/>
    </source>
</evidence>
<reference evidence="6" key="1">
    <citation type="submission" date="2024-05" db="EMBL/GenBank/DDBJ databases">
        <title>Whole genome shotgun sequence of Streptomyces violascens NBRC 12920.</title>
        <authorList>
            <person name="Komaki H."/>
            <person name="Tamura T."/>
        </authorList>
    </citation>
    <scope>NUCLEOTIDE SEQUENCE</scope>
    <source>
        <strain evidence="6">NBRC 12920</strain>
    </source>
</reference>
<dbReference type="PROSITE" id="PS01081">
    <property type="entry name" value="HTH_TETR_1"/>
    <property type="match status" value="1"/>
</dbReference>
<dbReference type="PANTHER" id="PTHR30055:SF234">
    <property type="entry name" value="HTH-TYPE TRANSCRIPTIONAL REGULATOR BETI"/>
    <property type="match status" value="1"/>
</dbReference>
<dbReference type="InterPro" id="IPR054126">
    <property type="entry name" value="CprB_TetR_C"/>
</dbReference>
<dbReference type="PANTHER" id="PTHR30055">
    <property type="entry name" value="HTH-TYPE TRANSCRIPTIONAL REGULATOR RUTR"/>
    <property type="match status" value="1"/>
</dbReference>
<dbReference type="Pfam" id="PF00440">
    <property type="entry name" value="TetR_N"/>
    <property type="match status" value="1"/>
</dbReference>
<dbReference type="SUPFAM" id="SSF48498">
    <property type="entry name" value="Tetracyclin repressor-like, C-terminal domain"/>
    <property type="match status" value="1"/>
</dbReference>
<dbReference type="InterPro" id="IPR001647">
    <property type="entry name" value="HTH_TetR"/>
</dbReference>
<feature type="domain" description="HTH tetR-type" evidence="5">
    <location>
        <begin position="15"/>
        <end position="75"/>
    </location>
</feature>
<keyword evidence="2 4" id="KW-0238">DNA-binding</keyword>
<dbReference type="InterPro" id="IPR050109">
    <property type="entry name" value="HTH-type_TetR-like_transc_reg"/>
</dbReference>
<dbReference type="PROSITE" id="PS50977">
    <property type="entry name" value="HTH_TETR_2"/>
    <property type="match status" value="1"/>
</dbReference>